<dbReference type="Gene3D" id="2.30.40.10">
    <property type="entry name" value="Urease, subunit C, domain 1"/>
    <property type="match status" value="1"/>
</dbReference>
<dbReference type="EMBL" id="CP048711">
    <property type="protein sequence ID" value="QIB66114.1"/>
    <property type="molecule type" value="Genomic_DNA"/>
</dbReference>
<dbReference type="RefSeq" id="WP_163495550.1">
    <property type="nucleotide sequence ID" value="NZ_CP048711.1"/>
</dbReference>
<protein>
    <submittedName>
        <fullName evidence="2">Amidohydrolase family protein</fullName>
    </submittedName>
</protein>
<accession>A0A6C0U942</accession>
<proteinExistence type="predicted"/>
<keyword evidence="2" id="KW-0378">Hydrolase</keyword>
<evidence type="ECO:0000259" key="1">
    <source>
        <dbReference type="Pfam" id="PF01979"/>
    </source>
</evidence>
<dbReference type="InterPro" id="IPR006680">
    <property type="entry name" value="Amidohydro-rel"/>
</dbReference>
<dbReference type="PANTHER" id="PTHR43135">
    <property type="entry name" value="ALPHA-D-RIBOSE 1-METHYLPHOSPHONATE 5-TRIPHOSPHATE DIPHOSPHATASE"/>
    <property type="match status" value="1"/>
</dbReference>
<dbReference type="SUPFAM" id="SSF51338">
    <property type="entry name" value="Composite domain of metallo-dependent hydrolases"/>
    <property type="match status" value="1"/>
</dbReference>
<dbReference type="Proteomes" id="UP000477680">
    <property type="component" value="Chromosome"/>
</dbReference>
<dbReference type="InterPro" id="IPR032466">
    <property type="entry name" value="Metal_Hydrolase"/>
</dbReference>
<evidence type="ECO:0000313" key="2">
    <source>
        <dbReference type="EMBL" id="QIB66114.1"/>
    </source>
</evidence>
<dbReference type="SUPFAM" id="SSF51556">
    <property type="entry name" value="Metallo-dependent hydrolases"/>
    <property type="match status" value="1"/>
</dbReference>
<dbReference type="CDD" id="cd01299">
    <property type="entry name" value="Met_dep_hydrolase_A"/>
    <property type="match status" value="1"/>
</dbReference>
<dbReference type="PANTHER" id="PTHR43135:SF3">
    <property type="entry name" value="ALPHA-D-RIBOSE 1-METHYLPHOSPHONATE 5-TRIPHOSPHATE DIPHOSPHATASE"/>
    <property type="match status" value="1"/>
</dbReference>
<reference evidence="2 3" key="1">
    <citation type="submission" date="2020-02" db="EMBL/GenBank/DDBJ databases">
        <title>Genome sequencing for Kineobactrum sp. M2.</title>
        <authorList>
            <person name="Park S.-J."/>
        </authorList>
    </citation>
    <scope>NUCLEOTIDE SEQUENCE [LARGE SCALE GENOMIC DNA]</scope>
    <source>
        <strain evidence="2 3">M2</strain>
    </source>
</reference>
<dbReference type="Gene3D" id="3.20.20.140">
    <property type="entry name" value="Metal-dependent hydrolases"/>
    <property type="match status" value="1"/>
</dbReference>
<dbReference type="InterPro" id="IPR051781">
    <property type="entry name" value="Metallo-dep_Hydrolase"/>
</dbReference>
<keyword evidence="3" id="KW-1185">Reference proteome</keyword>
<feature type="domain" description="Amidohydrolase-related" evidence="1">
    <location>
        <begin position="53"/>
        <end position="387"/>
    </location>
</feature>
<dbReference type="GO" id="GO:0016810">
    <property type="term" value="F:hydrolase activity, acting on carbon-nitrogen (but not peptide) bonds"/>
    <property type="evidence" value="ECO:0007669"/>
    <property type="project" value="InterPro"/>
</dbReference>
<dbReference type="InterPro" id="IPR011059">
    <property type="entry name" value="Metal-dep_hydrolase_composite"/>
</dbReference>
<name>A0A6C0U942_9GAMM</name>
<dbReference type="KEGG" id="kim:G3T16_12525"/>
<dbReference type="Pfam" id="PF01979">
    <property type="entry name" value="Amidohydro_1"/>
    <property type="match status" value="1"/>
</dbReference>
<dbReference type="InterPro" id="IPR057744">
    <property type="entry name" value="OTAase-like"/>
</dbReference>
<dbReference type="AlphaFoldDB" id="A0A6C0U942"/>
<organism evidence="2 3">
    <name type="scientific">Kineobactrum salinum</name>
    <dbReference type="NCBI Taxonomy" id="2708301"/>
    <lineage>
        <taxon>Bacteria</taxon>
        <taxon>Pseudomonadati</taxon>
        <taxon>Pseudomonadota</taxon>
        <taxon>Gammaproteobacteria</taxon>
        <taxon>Cellvibrionales</taxon>
        <taxon>Halieaceae</taxon>
        <taxon>Kineobactrum</taxon>
    </lineage>
</organism>
<evidence type="ECO:0000313" key="3">
    <source>
        <dbReference type="Proteomes" id="UP000477680"/>
    </source>
</evidence>
<sequence length="408" mass="43893">MLIQLSNCTIFDGSSAQLIEGGSVIIEGDVIKEVSQSGKRLERAQSVDCKGMFLMPGLIDAHYHAYMSTFNVAAMEKMPWSLMACHAHQFLERSLEAGFTTVRDAGGADAGLEMALAKGLIAGPRLFYSGRVISQTGGHGDLRGKGETSACSCSLSGKLEVIVDGETEMRKAVREELRRGAHQIKIFVSGGVISPSDPIWMPQFTEAEIRAAVEEAATRRTYVMAHCHTDDSARRCVEYGVRTIEHATEISAPTAALIAEKGAYVVPTLTILKTLRDHGPTLNLPSGSVEKIDGLFEQSLRSIERCAEAGVKIGLGTDLVGEKFYSLQGGELSLRGEVQKPIDVLRSATSVNAAILQKDGLLGTVSAGAYADLILLRRNPLDDLSQFSDPGKNMPLIMKAGSLIRNEL</sequence>
<gene>
    <name evidence="2" type="ORF">G3T16_12525</name>
</gene>